<keyword evidence="1" id="KW-1133">Transmembrane helix</keyword>
<keyword evidence="3" id="KW-1185">Reference proteome</keyword>
<accession>A0A1C7LJQ2</accession>
<dbReference type="STRING" id="5627.A0A1C7LJQ2"/>
<evidence type="ECO:0000313" key="2">
    <source>
        <dbReference type="EMBL" id="OBZ65032.1"/>
    </source>
</evidence>
<dbReference type="EMBL" id="LUGG01000060">
    <property type="protein sequence ID" value="OBZ65032.1"/>
    <property type="molecule type" value="Genomic_DNA"/>
</dbReference>
<feature type="transmembrane region" description="Helical" evidence="1">
    <location>
        <begin position="12"/>
        <end position="34"/>
    </location>
</feature>
<keyword evidence="1" id="KW-0472">Membrane</keyword>
<gene>
    <name evidence="2" type="ORF">A0H81_14995</name>
</gene>
<keyword evidence="1" id="KW-0812">Transmembrane</keyword>
<organism evidence="2 3">
    <name type="scientific">Grifola frondosa</name>
    <name type="common">Maitake</name>
    <name type="synonym">Polyporus frondosus</name>
    <dbReference type="NCBI Taxonomy" id="5627"/>
    <lineage>
        <taxon>Eukaryota</taxon>
        <taxon>Fungi</taxon>
        <taxon>Dikarya</taxon>
        <taxon>Basidiomycota</taxon>
        <taxon>Agaricomycotina</taxon>
        <taxon>Agaricomycetes</taxon>
        <taxon>Polyporales</taxon>
        <taxon>Grifolaceae</taxon>
        <taxon>Grifola</taxon>
    </lineage>
</organism>
<reference evidence="2 3" key="1">
    <citation type="submission" date="2016-03" db="EMBL/GenBank/DDBJ databases">
        <title>Whole genome sequencing of Grifola frondosa 9006-11.</title>
        <authorList>
            <person name="Min B."/>
            <person name="Park H."/>
            <person name="Kim J.-G."/>
            <person name="Cho H."/>
            <person name="Oh Y.-L."/>
            <person name="Kong W.-S."/>
            <person name="Choi I.-G."/>
        </authorList>
    </citation>
    <scope>NUCLEOTIDE SEQUENCE [LARGE SCALE GENOMIC DNA]</scope>
    <source>
        <strain evidence="2 3">9006-11</strain>
    </source>
</reference>
<dbReference type="Proteomes" id="UP000092993">
    <property type="component" value="Unassembled WGS sequence"/>
</dbReference>
<dbReference type="OrthoDB" id="3269001at2759"/>
<evidence type="ECO:0000313" key="3">
    <source>
        <dbReference type="Proteomes" id="UP000092993"/>
    </source>
</evidence>
<dbReference type="AlphaFoldDB" id="A0A1C7LJQ2"/>
<sequence>MHKEYFRVQSELWDAKVAIIQASYVLVLLLHLIYGLPKRASRVLLAGLRCIIRLSLKYGNNNLGVRDQRLLSQLARDPDTVLRAFNLDPSVASYICCPECYALYEDTTSAPSTCTFRSTAESAPCNAKLWRDRKIGQESSRTPVRKYLHQSLKQWIGRMLSRSDIQDYLDAFPQDPSGPAMKDIFDGKVLHIENLDPGTWPARDPTTHRRSAEEWQTAKSTDEREAIFTRTGGIRYSELLRLPYWNPVLFVVIDSMHNLYLGILKNHIREVWGISVDIDDGDATHARKQPRALTLRRWLMLSIVSFMELLPHSKNEKSRAMASLRRS</sequence>
<proteinExistence type="predicted"/>
<evidence type="ECO:0000256" key="1">
    <source>
        <dbReference type="SAM" id="Phobius"/>
    </source>
</evidence>
<protein>
    <submittedName>
        <fullName evidence="2">Uncharacterized protein</fullName>
    </submittedName>
</protein>
<name>A0A1C7LJQ2_GRIFR</name>
<comment type="caution">
    <text evidence="2">The sequence shown here is derived from an EMBL/GenBank/DDBJ whole genome shotgun (WGS) entry which is preliminary data.</text>
</comment>